<dbReference type="Proteomes" id="UP000199707">
    <property type="component" value="Unassembled WGS sequence"/>
</dbReference>
<protein>
    <submittedName>
        <fullName evidence="1">Uncharacterized protein</fullName>
    </submittedName>
</protein>
<dbReference type="AlphaFoldDB" id="A0A1G4VFS4"/>
<dbReference type="STRING" id="1502745.SAMN02799620_00814"/>
<evidence type="ECO:0000313" key="1">
    <source>
        <dbReference type="EMBL" id="SCX06111.1"/>
    </source>
</evidence>
<sequence>MTVTEQLYAITEHGKGCAAVSPTGACIALAGPYDSDYHPAGCWLVMLGFEAAKSIGAANHERFATFVVRDEEEARQWLGILARMYFAHPADRS</sequence>
<name>A0A1G4VFS4_9MYCO</name>
<reference evidence="2" key="1">
    <citation type="submission" date="2016-10" db="EMBL/GenBank/DDBJ databases">
        <authorList>
            <person name="Varghese N."/>
            <person name="Submissions S."/>
        </authorList>
    </citation>
    <scope>NUCLEOTIDE SEQUENCE [LARGE SCALE GENOMIC DNA]</scope>
    <source>
        <strain evidence="2">UNC267MFSha1.1M11</strain>
    </source>
</reference>
<gene>
    <name evidence="1" type="ORF">SAMN02799620_00814</name>
</gene>
<proteinExistence type="predicted"/>
<dbReference type="RefSeq" id="WP_090354074.1">
    <property type="nucleotide sequence ID" value="NZ_FMUB01000002.1"/>
</dbReference>
<dbReference type="EMBL" id="FMUB01000002">
    <property type="protein sequence ID" value="SCX06111.1"/>
    <property type="molecule type" value="Genomic_DNA"/>
</dbReference>
<accession>A0A1G4VFS4</accession>
<organism evidence="1 2">
    <name type="scientific">Mycolicibacterium fluoranthenivorans</name>
    <dbReference type="NCBI Taxonomy" id="258505"/>
    <lineage>
        <taxon>Bacteria</taxon>
        <taxon>Bacillati</taxon>
        <taxon>Actinomycetota</taxon>
        <taxon>Actinomycetes</taxon>
        <taxon>Mycobacteriales</taxon>
        <taxon>Mycobacteriaceae</taxon>
        <taxon>Mycolicibacterium</taxon>
    </lineage>
</organism>
<evidence type="ECO:0000313" key="2">
    <source>
        <dbReference type="Proteomes" id="UP000199707"/>
    </source>
</evidence>